<accession>H8I9K0</accession>
<dbReference type="InterPro" id="IPR033913">
    <property type="entry name" value="MTH1175_dom"/>
</dbReference>
<evidence type="ECO:0000313" key="4">
    <source>
        <dbReference type="Proteomes" id="UP000005233"/>
    </source>
</evidence>
<evidence type="ECO:0000256" key="1">
    <source>
        <dbReference type="SAM" id="MobiDB-lite"/>
    </source>
</evidence>
<dbReference type="CDD" id="cd00851">
    <property type="entry name" value="MTH1175"/>
    <property type="match status" value="1"/>
</dbReference>
<dbReference type="STRING" id="1041930.Mtc_1291"/>
<dbReference type="RefSeq" id="WP_014405882.1">
    <property type="nucleotide sequence ID" value="NC_017034.1"/>
</dbReference>
<dbReference type="SUPFAM" id="SSF53146">
    <property type="entry name" value="Nitrogenase accessory factor-like"/>
    <property type="match status" value="1"/>
</dbReference>
<protein>
    <recommendedName>
        <fullName evidence="2">Dinitrogenase iron-molybdenum cofactor biosynthesis domain-containing protein</fullName>
    </recommendedName>
</protein>
<dbReference type="KEGG" id="mez:Mtc_1291"/>
<dbReference type="InterPro" id="IPR003731">
    <property type="entry name" value="Di-Nase_FeMo-co_biosynth"/>
</dbReference>
<dbReference type="Gene3D" id="3.30.420.130">
    <property type="entry name" value="Dinitrogenase iron-molybdenum cofactor biosynthesis domain"/>
    <property type="match status" value="1"/>
</dbReference>
<dbReference type="EMBL" id="CP003243">
    <property type="protein sequence ID" value="AFD00045.1"/>
    <property type="molecule type" value="Genomic_DNA"/>
</dbReference>
<dbReference type="Pfam" id="PF02579">
    <property type="entry name" value="Nitro_FeMo-Co"/>
    <property type="match status" value="1"/>
</dbReference>
<dbReference type="OrthoDB" id="85838at2157"/>
<dbReference type="GeneID" id="11971418"/>
<dbReference type="Proteomes" id="UP000005233">
    <property type="component" value="Chromosome"/>
</dbReference>
<dbReference type="AlphaFoldDB" id="H8I9K0"/>
<feature type="region of interest" description="Disordered" evidence="1">
    <location>
        <begin position="1"/>
        <end position="20"/>
    </location>
</feature>
<dbReference type="PANTHER" id="PTHR42983:SF1">
    <property type="entry name" value="IRON-MOLYBDENUM PROTEIN"/>
    <property type="match status" value="1"/>
</dbReference>
<dbReference type="PANTHER" id="PTHR42983">
    <property type="entry name" value="DINITROGENASE IRON-MOLYBDENUM COFACTOR PROTEIN-RELATED"/>
    <property type="match status" value="1"/>
</dbReference>
<evidence type="ECO:0000259" key="2">
    <source>
        <dbReference type="Pfam" id="PF02579"/>
    </source>
</evidence>
<dbReference type="InterPro" id="IPR036105">
    <property type="entry name" value="DiNase_FeMo-co_biosyn_sf"/>
</dbReference>
<proteinExistence type="predicted"/>
<feature type="domain" description="Dinitrogenase iron-molybdenum cofactor biosynthesis" evidence="2">
    <location>
        <begin position="15"/>
        <end position="102"/>
    </location>
</feature>
<evidence type="ECO:0000313" key="3">
    <source>
        <dbReference type="EMBL" id="AFD00045.1"/>
    </source>
</evidence>
<name>H8I9K0_METCZ</name>
<organism evidence="3 4">
    <name type="scientific">Methanocella conradii (strain DSM 24694 / JCM 17849 / CGMCC 1.5162 / HZ254)</name>
    <dbReference type="NCBI Taxonomy" id="1041930"/>
    <lineage>
        <taxon>Archaea</taxon>
        <taxon>Methanobacteriati</taxon>
        <taxon>Methanobacteriota</taxon>
        <taxon>Stenosarchaea group</taxon>
        <taxon>Methanomicrobia</taxon>
        <taxon>Methanocellales</taxon>
        <taxon>Methanocellaceae</taxon>
        <taxon>Methanocella</taxon>
    </lineage>
</organism>
<dbReference type="HOGENOM" id="CLU_104194_2_1_2"/>
<gene>
    <name evidence="3" type="ordered locus">Mtc_1291</name>
</gene>
<keyword evidence="4" id="KW-1185">Reference proteome</keyword>
<reference evidence="3 4" key="1">
    <citation type="journal article" date="2012" name="J. Bacteriol.">
        <title>Complete genome sequence of a thermophilic methanogen, Methanocella conradii HZ254, isolated from Chinese rice field soil.</title>
        <authorList>
            <person name="Lu Z."/>
            <person name="Lu Y."/>
        </authorList>
    </citation>
    <scope>NUCLEOTIDE SEQUENCE [LARGE SCALE GENOMIC DNA]</scope>
    <source>
        <strain evidence="4">DSM 24694 / JCM 17849 / CGMCC 1.5162 / HZ254</strain>
    </source>
</reference>
<dbReference type="eggNOG" id="arCOG02734">
    <property type="taxonomic scope" value="Archaea"/>
</dbReference>
<sequence>MTRLAAPVSSPEGPGSTVSDHFAMSEDFAILEAEGDRIVSIEFAHNEKADDTKAAEFIADKGVEVVLAGRIGSCMTRIFHERGIKIFCGAEGTVEEAFKQYVAGRLMEVSPNPYQL</sequence>